<protein>
    <recommendedName>
        <fullName evidence="4">Arginine deiminase</fullName>
    </recommendedName>
</protein>
<dbReference type="PANTHER" id="PTHR47271">
    <property type="entry name" value="ARGININE DEIMINASE"/>
    <property type="match status" value="1"/>
</dbReference>
<gene>
    <name evidence="2" type="ORF">PGLA2088_LOCUS8187</name>
</gene>
<dbReference type="GO" id="GO:0016990">
    <property type="term" value="F:arginine deiminase activity"/>
    <property type="evidence" value="ECO:0007669"/>
    <property type="project" value="InterPro"/>
</dbReference>
<evidence type="ECO:0000256" key="1">
    <source>
        <dbReference type="ARBA" id="ARBA00022801"/>
    </source>
</evidence>
<evidence type="ECO:0008006" key="4">
    <source>
        <dbReference type="Google" id="ProtNLM"/>
    </source>
</evidence>
<sequence length="607" mass="66881">VALEGTGSLVLDRPNRVAYLALSGRADKNLAELWAHQMGYQLVTFKSCDRAGDEIYHTNVLMSVGVNFAVVCTEAIPDAAECKKVLEALKKAHKVIIPVTMAQMEQFACNCIQLGGGPTGTVLAISAAGWGSLDSTQQSVLESCVDTVVAAAVPTIEKFGGGSVRCMIAELFAARTQPAEVSEIKGRDLCSVDSEHGRLELVIVHEPGLEVDAVMPWTLDTMKVDECFNRVDLKAQHRHFSSLLKSRGAQVVHVKDLLLEVSHLGEEAKRDLFESVWGKDFLATHSLNTLNVEQLITGYSREPLSFEKPPLMNLFFMRDPQFAVPGGWVVISRPQFPIRQVESKLMRAIFRLHPSLKNIKVFEGLADDPDVCIEGGDVLVADATTVLVGVSQRTNERGADRLAEFLFANTPVTRVVKVFIPKQRAFMHLDTLFTFIDRGVVLTMPYFWSKPEVYAEVARRANALNEKMGSDERQDAEDWILEPPRIELLTKGENGQFSSKKYKHAMSGLQAEGIIDKALFVCGAEGSHPTPEAHVAKALTEQWNDAANVFCLSPGTVVAYKWCTRTVSHLQDNGIDVIELDGVELMKGRGGARCMTFPLRRSLSLQS</sequence>
<feature type="non-terminal residue" evidence="2">
    <location>
        <position position="1"/>
    </location>
</feature>
<dbReference type="SUPFAM" id="SSF55909">
    <property type="entry name" value="Pentein"/>
    <property type="match status" value="2"/>
</dbReference>
<dbReference type="GO" id="GO:0019546">
    <property type="term" value="P:L-arginine deiminase pathway"/>
    <property type="evidence" value="ECO:0007669"/>
    <property type="project" value="TreeGrafter"/>
</dbReference>
<dbReference type="Gene3D" id="3.75.10.10">
    <property type="entry name" value="L-arginine/glycine Amidinotransferase, Chain A"/>
    <property type="match status" value="2"/>
</dbReference>
<dbReference type="Proteomes" id="UP000626109">
    <property type="component" value="Unassembled WGS sequence"/>
</dbReference>
<dbReference type="PRINTS" id="PR01466">
    <property type="entry name" value="ARGDEIMINASE"/>
</dbReference>
<dbReference type="Pfam" id="PF19420">
    <property type="entry name" value="DDAH_eukar"/>
    <property type="match status" value="1"/>
</dbReference>
<dbReference type="EMBL" id="CAJNNW010008759">
    <property type="protein sequence ID" value="CAE8650332.1"/>
    <property type="molecule type" value="Genomic_DNA"/>
</dbReference>
<dbReference type="Pfam" id="PF02274">
    <property type="entry name" value="ADI"/>
    <property type="match status" value="2"/>
</dbReference>
<keyword evidence="1" id="KW-0378">Hydrolase</keyword>
<feature type="non-terminal residue" evidence="2">
    <location>
        <position position="607"/>
    </location>
</feature>
<dbReference type="InterPro" id="IPR003876">
    <property type="entry name" value="Arg_deiminase"/>
</dbReference>
<accession>A0A813II07</accession>
<reference evidence="2" key="1">
    <citation type="submission" date="2021-02" db="EMBL/GenBank/DDBJ databases">
        <authorList>
            <person name="Dougan E. K."/>
            <person name="Rhodes N."/>
            <person name="Thang M."/>
            <person name="Chan C."/>
        </authorList>
    </citation>
    <scope>NUCLEOTIDE SEQUENCE</scope>
</reference>
<dbReference type="PANTHER" id="PTHR47271:SF2">
    <property type="entry name" value="ARGININE DEIMINASE"/>
    <property type="match status" value="1"/>
</dbReference>
<evidence type="ECO:0000313" key="3">
    <source>
        <dbReference type="Proteomes" id="UP000626109"/>
    </source>
</evidence>
<dbReference type="AlphaFoldDB" id="A0A813II07"/>
<comment type="caution">
    <text evidence="2">The sequence shown here is derived from an EMBL/GenBank/DDBJ whole genome shotgun (WGS) entry which is preliminary data.</text>
</comment>
<proteinExistence type="predicted"/>
<organism evidence="2 3">
    <name type="scientific">Polarella glacialis</name>
    <name type="common">Dinoflagellate</name>
    <dbReference type="NCBI Taxonomy" id="89957"/>
    <lineage>
        <taxon>Eukaryota</taxon>
        <taxon>Sar</taxon>
        <taxon>Alveolata</taxon>
        <taxon>Dinophyceae</taxon>
        <taxon>Suessiales</taxon>
        <taxon>Suessiaceae</taxon>
        <taxon>Polarella</taxon>
    </lineage>
</organism>
<evidence type="ECO:0000313" key="2">
    <source>
        <dbReference type="EMBL" id="CAE8650332.1"/>
    </source>
</evidence>
<name>A0A813II07_POLGL</name>